<keyword evidence="1" id="KW-0472">Membrane</keyword>
<evidence type="ECO:0000313" key="2">
    <source>
        <dbReference type="EMBL" id="GMH78772.1"/>
    </source>
</evidence>
<gene>
    <name evidence="2" type="ORF">TL16_g07928</name>
</gene>
<evidence type="ECO:0000313" key="3">
    <source>
        <dbReference type="Proteomes" id="UP001162640"/>
    </source>
</evidence>
<feature type="transmembrane region" description="Helical" evidence="1">
    <location>
        <begin position="20"/>
        <end position="40"/>
    </location>
</feature>
<keyword evidence="1" id="KW-1133">Transmembrane helix</keyword>
<keyword evidence="1" id="KW-0812">Transmembrane</keyword>
<reference evidence="3" key="1">
    <citation type="journal article" date="2023" name="Commun. Biol.">
        <title>Genome analysis of Parmales, the sister group of diatoms, reveals the evolutionary specialization of diatoms from phago-mixotrophs to photoautotrophs.</title>
        <authorList>
            <person name="Ban H."/>
            <person name="Sato S."/>
            <person name="Yoshikawa S."/>
            <person name="Yamada K."/>
            <person name="Nakamura Y."/>
            <person name="Ichinomiya M."/>
            <person name="Sato N."/>
            <person name="Blanc-Mathieu R."/>
            <person name="Endo H."/>
            <person name="Kuwata A."/>
            <person name="Ogata H."/>
        </authorList>
    </citation>
    <scope>NUCLEOTIDE SEQUENCE [LARGE SCALE GENOMIC DNA]</scope>
</reference>
<dbReference type="Proteomes" id="UP001162640">
    <property type="component" value="Unassembled WGS sequence"/>
</dbReference>
<feature type="transmembrane region" description="Helical" evidence="1">
    <location>
        <begin position="484"/>
        <end position="503"/>
    </location>
</feature>
<feature type="transmembrane region" description="Helical" evidence="1">
    <location>
        <begin position="453"/>
        <end position="477"/>
    </location>
</feature>
<name>A0A9W7B0C3_9STRA</name>
<feature type="transmembrane region" description="Helical" evidence="1">
    <location>
        <begin position="305"/>
        <end position="326"/>
    </location>
</feature>
<evidence type="ECO:0000256" key="1">
    <source>
        <dbReference type="SAM" id="Phobius"/>
    </source>
</evidence>
<protein>
    <submittedName>
        <fullName evidence="2">Uncharacterized protein</fullName>
    </submittedName>
</protein>
<feature type="transmembrane region" description="Helical" evidence="1">
    <location>
        <begin position="589"/>
        <end position="612"/>
    </location>
</feature>
<accession>A0A9W7B0C3</accession>
<dbReference type="AlphaFoldDB" id="A0A9W7B0C3"/>
<dbReference type="EMBL" id="BLQM01000256">
    <property type="protein sequence ID" value="GMH78772.1"/>
    <property type="molecule type" value="Genomic_DNA"/>
</dbReference>
<organism evidence="2 3">
    <name type="scientific">Triparma laevis f. inornata</name>
    <dbReference type="NCBI Taxonomy" id="1714386"/>
    <lineage>
        <taxon>Eukaryota</taxon>
        <taxon>Sar</taxon>
        <taxon>Stramenopiles</taxon>
        <taxon>Ochrophyta</taxon>
        <taxon>Bolidophyceae</taxon>
        <taxon>Parmales</taxon>
        <taxon>Triparmaceae</taxon>
        <taxon>Triparma</taxon>
    </lineage>
</organism>
<comment type="caution">
    <text evidence="2">The sequence shown here is derived from an EMBL/GenBank/DDBJ whole genome shotgun (WGS) entry which is preliminary data.</text>
</comment>
<feature type="transmembrane region" description="Helical" evidence="1">
    <location>
        <begin position="550"/>
        <end position="569"/>
    </location>
</feature>
<sequence>MYRLLDSRAHATDFIDKRPCLMYSGAASLWCYYTGVYYYLYHKFDLRNVRTTGISMGVTVSFATVMHMSPRQKFEIGLHWAAMIWNRPLKCFFMHSDDWVETGMRITKEFGLCDEDVKKHVGTNTVFAGVTDISVFPPEHVVLKDAVTLRESLYWTTLSMRIFPFYRYFGWYRNMLIVDGVFSGFYTTPPNLDESQAIRISPFALPGTDVHPLFPEEMFSVRDICYSKTAEQMFRQMKIGYQAAERAHEKLLKKGLKPKEEAGMDEFGQIGTLDHMVLSSGLSIVDLLCDFAMVREYILEGKQGYANATIATILTSLIGQMVVVAIQNSKMKKRVQLREMMFVVLLVKPGIDAYRVASGSKQRPGSKVTPHNEFIYIRAIELFTECIPGTVIQAMAIVGGQDSLVAVASLTSSIVTAALISASISVEKDVDKKCREDSPLFYGLLPLESKVKTVALCFLIMLLAMCQLASKAFACALCNVESSFILVAYLGADIAFAIIYKVALRDFMYWIPIDDVSVSFIMSFVERVAMKVVLDFTGMLQARHPYEYGGGYFSMTVLTTPIVCLYFGSRYLTYVEDEEVQGATFSSELVYGAIGGMAVLQIITLASILCLVPSNMRSTFTSFQTGSTFICDRFHATETDKEKMSIFGDNKVLWAPVVEEVRQWLNDGLLVWMEEEPDWFDEFTRSSVPDWLVDDEETLKKLRAAESE</sequence>
<proteinExistence type="predicted"/>